<keyword evidence="2" id="KW-1185">Reference proteome</keyword>
<dbReference type="Proteomes" id="UP000736672">
    <property type="component" value="Unassembled WGS sequence"/>
</dbReference>
<comment type="caution">
    <text evidence="1">The sequence shown here is derived from an EMBL/GenBank/DDBJ whole genome shotgun (WGS) entry which is preliminary data.</text>
</comment>
<dbReference type="EMBL" id="JAGTJS010000002">
    <property type="protein sequence ID" value="KAH7274205.1"/>
    <property type="molecule type" value="Genomic_DNA"/>
</dbReference>
<evidence type="ECO:0000313" key="1">
    <source>
        <dbReference type="EMBL" id="KAH7274205.1"/>
    </source>
</evidence>
<proteinExistence type="predicted"/>
<sequence>MRRTISRPAMKCWGRDRQSATFWPPICTSLRILLSWPRALLFWSGSLTSHELFFTYRCRLRGLHAHQRETVSGKGQGGGMKKMVLFPGCVSRTKRRNSTVAMTSDAGGVSPAASKWHNRGHEPIETPCGVDAGIDARCEGSPWCLPRWRNLHLPDGPCLSEPESSLFRDIFVSRFLTA</sequence>
<dbReference type="AlphaFoldDB" id="A0A9P9L5B2"/>
<evidence type="ECO:0000313" key="2">
    <source>
        <dbReference type="Proteomes" id="UP000736672"/>
    </source>
</evidence>
<organism evidence="1 2">
    <name type="scientific">Fusarium solani</name>
    <name type="common">Filamentous fungus</name>
    <dbReference type="NCBI Taxonomy" id="169388"/>
    <lineage>
        <taxon>Eukaryota</taxon>
        <taxon>Fungi</taxon>
        <taxon>Dikarya</taxon>
        <taxon>Ascomycota</taxon>
        <taxon>Pezizomycotina</taxon>
        <taxon>Sordariomycetes</taxon>
        <taxon>Hypocreomycetidae</taxon>
        <taxon>Hypocreales</taxon>
        <taxon>Nectriaceae</taxon>
        <taxon>Fusarium</taxon>
        <taxon>Fusarium solani species complex</taxon>
    </lineage>
</organism>
<name>A0A9P9L5B2_FUSSL</name>
<accession>A0A9P9L5B2</accession>
<protein>
    <submittedName>
        <fullName evidence="1">Uncharacterized protein</fullName>
    </submittedName>
</protein>
<reference evidence="1" key="1">
    <citation type="journal article" date="2021" name="Nat. Commun.">
        <title>Genetic determinants of endophytism in the Arabidopsis root mycobiome.</title>
        <authorList>
            <person name="Mesny F."/>
            <person name="Miyauchi S."/>
            <person name="Thiergart T."/>
            <person name="Pickel B."/>
            <person name="Atanasova L."/>
            <person name="Karlsson M."/>
            <person name="Huettel B."/>
            <person name="Barry K.W."/>
            <person name="Haridas S."/>
            <person name="Chen C."/>
            <person name="Bauer D."/>
            <person name="Andreopoulos W."/>
            <person name="Pangilinan J."/>
            <person name="LaButti K."/>
            <person name="Riley R."/>
            <person name="Lipzen A."/>
            <person name="Clum A."/>
            <person name="Drula E."/>
            <person name="Henrissat B."/>
            <person name="Kohler A."/>
            <person name="Grigoriev I.V."/>
            <person name="Martin F.M."/>
            <person name="Hacquard S."/>
        </authorList>
    </citation>
    <scope>NUCLEOTIDE SEQUENCE</scope>
    <source>
        <strain evidence="1">FSSC 5 MPI-SDFR-AT-0091</strain>
    </source>
</reference>
<gene>
    <name evidence="1" type="ORF">B0J15DRAFT_123117</name>
</gene>